<feature type="region of interest" description="Disordered" evidence="1">
    <location>
        <begin position="302"/>
        <end position="321"/>
    </location>
</feature>
<sequence>MSNRRHLPSISVAFLALAVSVSGTGFVLSSQQVAAQQAKSKFPDVPPNYWARPFIDSLAEKEIVTGYVNGTFRPKQVVDRDEFSAMIHQAFNRASIRKIPSGSYFKDVPQNYWAETPIKEAYETGFMNDFPGKEFRPKQPLTKAQALVVLMRGLNMDYNRPVIKTDGAAATPAKPTPVNKRRIARNRLAFPLAATVLMQPLLPVVARQQPAAAPAAKSAKAVPPTTTKAATAPAKNSALDFLNSYYKDAEKLPKYAVEPVAAATKAKIVVNYPDPRVLNPNELLSRGSATALIHQALVNQGQIEPLPDKDSAKYIPKSPRR</sequence>
<name>A0A6J4LTM6_9CYAN</name>
<dbReference type="PANTHER" id="PTHR43308:SF5">
    <property type="entry name" value="S-LAYER PROTEIN _ PEPTIDOGLYCAN ENDO-BETA-N-ACETYLGLUCOSAMINIDASE"/>
    <property type="match status" value="1"/>
</dbReference>
<evidence type="ECO:0000259" key="2">
    <source>
        <dbReference type="PROSITE" id="PS51272"/>
    </source>
</evidence>
<feature type="domain" description="SLH" evidence="2">
    <location>
        <begin position="38"/>
        <end position="101"/>
    </location>
</feature>
<gene>
    <name evidence="3" type="ORF">AVDCRST_MAG84-2210</name>
</gene>
<evidence type="ECO:0000256" key="1">
    <source>
        <dbReference type="SAM" id="MobiDB-lite"/>
    </source>
</evidence>
<dbReference type="AlphaFoldDB" id="A0A6J4LTM6"/>
<dbReference type="InterPro" id="IPR051465">
    <property type="entry name" value="Cell_Envelope_Struct_Comp"/>
</dbReference>
<dbReference type="InterPro" id="IPR001119">
    <property type="entry name" value="SLH_dom"/>
</dbReference>
<accession>A0A6J4LTM6</accession>
<dbReference type="Pfam" id="PF00395">
    <property type="entry name" value="SLH"/>
    <property type="match status" value="3"/>
</dbReference>
<dbReference type="PROSITE" id="PS51272">
    <property type="entry name" value="SLH"/>
    <property type="match status" value="3"/>
</dbReference>
<protein>
    <recommendedName>
        <fullName evidence="2">SLH domain-containing protein</fullName>
    </recommendedName>
</protein>
<reference evidence="3" key="1">
    <citation type="submission" date="2020-02" db="EMBL/GenBank/DDBJ databases">
        <authorList>
            <person name="Meier V. D."/>
        </authorList>
    </citation>
    <scope>NUCLEOTIDE SEQUENCE</scope>
    <source>
        <strain evidence="3">AVDCRST_MAG84</strain>
    </source>
</reference>
<feature type="domain" description="SLH" evidence="2">
    <location>
        <begin position="102"/>
        <end position="164"/>
    </location>
</feature>
<evidence type="ECO:0000313" key="3">
    <source>
        <dbReference type="EMBL" id="CAA9337772.1"/>
    </source>
</evidence>
<proteinExistence type="predicted"/>
<organism evidence="3">
    <name type="scientific">uncultured Microcoleus sp</name>
    <dbReference type="NCBI Taxonomy" id="259945"/>
    <lineage>
        <taxon>Bacteria</taxon>
        <taxon>Bacillati</taxon>
        <taxon>Cyanobacteriota</taxon>
        <taxon>Cyanophyceae</taxon>
        <taxon>Oscillatoriophycideae</taxon>
        <taxon>Oscillatoriales</taxon>
        <taxon>Microcoleaceae</taxon>
        <taxon>Microcoleus</taxon>
        <taxon>environmental samples</taxon>
    </lineage>
</organism>
<dbReference type="PANTHER" id="PTHR43308">
    <property type="entry name" value="OUTER MEMBRANE PROTEIN ALPHA-RELATED"/>
    <property type="match status" value="1"/>
</dbReference>
<feature type="domain" description="SLH" evidence="2">
    <location>
        <begin position="243"/>
        <end position="307"/>
    </location>
</feature>
<dbReference type="EMBL" id="CADCTZ010000377">
    <property type="protein sequence ID" value="CAA9337772.1"/>
    <property type="molecule type" value="Genomic_DNA"/>
</dbReference>